<dbReference type="GO" id="GO:0005524">
    <property type="term" value="F:ATP binding"/>
    <property type="evidence" value="ECO:0007669"/>
    <property type="project" value="UniProtKB-KW"/>
</dbReference>
<dbReference type="SUPFAM" id="SSF52540">
    <property type="entry name" value="P-loop containing nucleoside triphosphate hydrolases"/>
    <property type="match status" value="1"/>
</dbReference>
<accession>A0A9X1X1H3</accession>
<proteinExistence type="predicted"/>
<dbReference type="GO" id="GO:0140664">
    <property type="term" value="F:ATP-dependent DNA damage sensor activity"/>
    <property type="evidence" value="ECO:0007669"/>
    <property type="project" value="InterPro"/>
</dbReference>
<keyword evidence="4" id="KW-1133">Transmembrane helix</keyword>
<evidence type="ECO:0000256" key="1">
    <source>
        <dbReference type="ARBA" id="ARBA00022741"/>
    </source>
</evidence>
<evidence type="ECO:0000313" key="7">
    <source>
        <dbReference type="Proteomes" id="UP001139450"/>
    </source>
</evidence>
<dbReference type="EMBL" id="JALJEJ010000003">
    <property type="protein sequence ID" value="MCJ8209497.1"/>
    <property type="molecule type" value="Genomic_DNA"/>
</dbReference>
<keyword evidence="1" id="KW-0547">Nucleotide-binding</keyword>
<dbReference type="GO" id="GO:0030983">
    <property type="term" value="F:mismatched DNA binding"/>
    <property type="evidence" value="ECO:0007669"/>
    <property type="project" value="InterPro"/>
</dbReference>
<dbReference type="GO" id="GO:0006298">
    <property type="term" value="P:mismatch repair"/>
    <property type="evidence" value="ECO:0007669"/>
    <property type="project" value="InterPro"/>
</dbReference>
<reference evidence="6" key="1">
    <citation type="submission" date="2022-04" db="EMBL/GenBank/DDBJ databases">
        <title>Mucilaginibacter sp. RS28 isolated from freshwater.</title>
        <authorList>
            <person name="Ko S.-R."/>
        </authorList>
    </citation>
    <scope>NUCLEOTIDE SEQUENCE</scope>
    <source>
        <strain evidence="6">RS28</strain>
    </source>
</reference>
<dbReference type="RefSeq" id="WP_245129335.1">
    <property type="nucleotide sequence ID" value="NZ_JALJEJ010000003.1"/>
</dbReference>
<evidence type="ECO:0000256" key="3">
    <source>
        <dbReference type="ARBA" id="ARBA00023125"/>
    </source>
</evidence>
<comment type="caution">
    <text evidence="6">The sequence shown here is derived from an EMBL/GenBank/DDBJ whole genome shotgun (WGS) entry which is preliminary data.</text>
</comment>
<dbReference type="Gene3D" id="3.40.50.300">
    <property type="entry name" value="P-loop containing nucleotide triphosphate hydrolases"/>
    <property type="match status" value="1"/>
</dbReference>
<keyword evidence="4" id="KW-0812">Transmembrane</keyword>
<dbReference type="SMART" id="SM00534">
    <property type="entry name" value="MUTSac"/>
    <property type="match status" value="1"/>
</dbReference>
<dbReference type="Proteomes" id="UP001139450">
    <property type="component" value="Unassembled WGS sequence"/>
</dbReference>
<dbReference type="Pfam" id="PF00488">
    <property type="entry name" value="MutS_V"/>
    <property type="match status" value="1"/>
</dbReference>
<dbReference type="GO" id="GO:0005829">
    <property type="term" value="C:cytosol"/>
    <property type="evidence" value="ECO:0007669"/>
    <property type="project" value="TreeGrafter"/>
</dbReference>
<feature type="transmembrane region" description="Helical" evidence="4">
    <location>
        <begin position="159"/>
        <end position="176"/>
    </location>
</feature>
<keyword evidence="3" id="KW-0238">DNA-binding</keyword>
<keyword evidence="2" id="KW-0067">ATP-binding</keyword>
<feature type="domain" description="DNA mismatch repair proteins mutS family" evidence="5">
    <location>
        <begin position="360"/>
        <end position="544"/>
    </location>
</feature>
<evidence type="ECO:0000259" key="5">
    <source>
        <dbReference type="SMART" id="SM00534"/>
    </source>
</evidence>
<evidence type="ECO:0000256" key="4">
    <source>
        <dbReference type="SAM" id="Phobius"/>
    </source>
</evidence>
<feature type="transmembrane region" description="Helical" evidence="4">
    <location>
        <begin position="6"/>
        <end position="21"/>
    </location>
</feature>
<keyword evidence="7" id="KW-1185">Reference proteome</keyword>
<evidence type="ECO:0000313" key="6">
    <source>
        <dbReference type="EMBL" id="MCJ8209497.1"/>
    </source>
</evidence>
<name>A0A9X1X1H3_9SPHI</name>
<gene>
    <name evidence="6" type="ORF">MUY27_07235</name>
</gene>
<protein>
    <recommendedName>
        <fullName evidence="5">DNA mismatch repair proteins mutS family domain-containing protein</fullName>
    </recommendedName>
</protein>
<sequence length="551" mass="62011">MILWLILVPVIIAIISVINVIKQRAKQKALIDEIVEGWGKPKNENFDFKKISAYYNRKPLSALSDALANDIDLEKLFEFIDRTNSRPGQQYLYDRLRGEDYDLDELKAFDAAAEQLVSDPQKRLQVCLLLHQLDHKNAYFLPELFLKKATLIYADADRLYIRFSWIIWLGLVILLAITHHQIPFILLLFSTLYNLYLHYTNKNKIAAFVSSLPQLKQLIKSAKALVTIAPSDQHPEVEQALKTLVPINNGLGLITLDGRAAGDQTDLGFALWELVKILLLVEPRVFINAIDKVNAHAASIEVLYRYVGYLDVVSSAVSLMEGLHYYSKPDFNKDGVFTVEELYHPLIADCSSNSITVRADRGVLITGSNMSGKTTFIRAVAVNTLLAQTLYVSVAKQYRAPLLKLCTSIRTTDDLQESVSYFQAEATAIHGILEAGNKGNCLIIIDEIFKGTNTIERVAASKAILSYLTSFPNFVFVSTHDLELAELLGDEYEPYSFEETAADTRLIFDYKIKPGILKRRNAIAVLQSAGYPSQIIDNAYKLSEELSRKYS</sequence>
<dbReference type="AlphaFoldDB" id="A0A9X1X1H3"/>
<dbReference type="InterPro" id="IPR027417">
    <property type="entry name" value="P-loop_NTPase"/>
</dbReference>
<dbReference type="InterPro" id="IPR045076">
    <property type="entry name" value="MutS"/>
</dbReference>
<keyword evidence="4" id="KW-0472">Membrane</keyword>
<evidence type="ECO:0000256" key="2">
    <source>
        <dbReference type="ARBA" id="ARBA00022840"/>
    </source>
</evidence>
<dbReference type="InterPro" id="IPR000432">
    <property type="entry name" value="DNA_mismatch_repair_MutS_C"/>
</dbReference>
<organism evidence="6 7">
    <name type="scientific">Mucilaginibacter straminoryzae</name>
    <dbReference type="NCBI Taxonomy" id="2932774"/>
    <lineage>
        <taxon>Bacteria</taxon>
        <taxon>Pseudomonadati</taxon>
        <taxon>Bacteroidota</taxon>
        <taxon>Sphingobacteriia</taxon>
        <taxon>Sphingobacteriales</taxon>
        <taxon>Sphingobacteriaceae</taxon>
        <taxon>Mucilaginibacter</taxon>
    </lineage>
</organism>
<dbReference type="PANTHER" id="PTHR11361:SF152">
    <property type="entry name" value="DNA MISMATCH REPAIR PROTEIN"/>
    <property type="match status" value="1"/>
</dbReference>
<dbReference type="PANTHER" id="PTHR11361">
    <property type="entry name" value="DNA MISMATCH REPAIR PROTEIN MUTS FAMILY MEMBER"/>
    <property type="match status" value="1"/>
</dbReference>